<keyword evidence="1" id="KW-0812">Transmembrane</keyword>
<name>A0A9P9YIS6_9MUSC</name>
<reference evidence="2" key="1">
    <citation type="journal article" date="2023" name="Genome Biol. Evol.">
        <title>Long-read-based Genome Assembly of Drosophila gunungcola Reveals Fewer Chemosensory Genes in Flower-breeding Species.</title>
        <authorList>
            <person name="Negi A."/>
            <person name="Liao B.Y."/>
            <person name="Yeh S.D."/>
        </authorList>
    </citation>
    <scope>NUCLEOTIDE SEQUENCE</scope>
    <source>
        <strain evidence="2">Sukarami</strain>
    </source>
</reference>
<dbReference type="EMBL" id="JAMKOV010000010">
    <property type="protein sequence ID" value="KAI8037721.1"/>
    <property type="molecule type" value="Genomic_DNA"/>
</dbReference>
<evidence type="ECO:0000313" key="3">
    <source>
        <dbReference type="Proteomes" id="UP001059596"/>
    </source>
</evidence>
<dbReference type="AlphaFoldDB" id="A0A9P9YIS6"/>
<proteinExistence type="predicted"/>
<organism evidence="2 3">
    <name type="scientific">Drosophila gunungcola</name>
    <name type="common">fruit fly</name>
    <dbReference type="NCBI Taxonomy" id="103775"/>
    <lineage>
        <taxon>Eukaryota</taxon>
        <taxon>Metazoa</taxon>
        <taxon>Ecdysozoa</taxon>
        <taxon>Arthropoda</taxon>
        <taxon>Hexapoda</taxon>
        <taxon>Insecta</taxon>
        <taxon>Pterygota</taxon>
        <taxon>Neoptera</taxon>
        <taxon>Endopterygota</taxon>
        <taxon>Diptera</taxon>
        <taxon>Brachycera</taxon>
        <taxon>Muscomorpha</taxon>
        <taxon>Ephydroidea</taxon>
        <taxon>Drosophilidae</taxon>
        <taxon>Drosophila</taxon>
        <taxon>Sophophora</taxon>
    </lineage>
</organism>
<keyword evidence="3" id="KW-1185">Reference proteome</keyword>
<gene>
    <name evidence="2" type="ORF">M5D96_009221</name>
</gene>
<protein>
    <submittedName>
        <fullName evidence="2">Uncharacterized protein</fullName>
    </submittedName>
</protein>
<accession>A0A9P9YIS6</accession>
<dbReference type="Proteomes" id="UP001059596">
    <property type="component" value="Unassembled WGS sequence"/>
</dbReference>
<evidence type="ECO:0000256" key="1">
    <source>
        <dbReference type="SAM" id="Phobius"/>
    </source>
</evidence>
<keyword evidence="1" id="KW-0472">Membrane</keyword>
<keyword evidence="1" id="KW-1133">Transmembrane helix</keyword>
<comment type="caution">
    <text evidence="2">The sequence shown here is derived from an EMBL/GenBank/DDBJ whole genome shotgun (WGS) entry which is preliminary data.</text>
</comment>
<sequence>MRTLNFGTNFDSINLPFQKRCLRWSLNSMCNFMENDFPSCLFIFILGIRFFLMQKACRPIIKIFF</sequence>
<evidence type="ECO:0000313" key="2">
    <source>
        <dbReference type="EMBL" id="KAI8037721.1"/>
    </source>
</evidence>
<feature type="transmembrane region" description="Helical" evidence="1">
    <location>
        <begin position="36"/>
        <end position="52"/>
    </location>
</feature>